<dbReference type="Proteomes" id="UP000028999">
    <property type="component" value="Unassembled WGS sequence"/>
</dbReference>
<evidence type="ECO:0000313" key="2">
    <source>
        <dbReference type="Proteomes" id="UP000028999"/>
    </source>
</evidence>
<dbReference type="PaxDb" id="3708-A0A078GQF7"/>
<protein>
    <submittedName>
        <fullName evidence="1">BnaC01g32340D protein</fullName>
    </submittedName>
</protein>
<sequence>MLGEHDVRISYWKAWRCELPSLPYSSCYS</sequence>
<name>A0A078GQF7_BRANA</name>
<accession>A0A078GQF7</accession>
<evidence type="ECO:0000313" key="1">
    <source>
        <dbReference type="EMBL" id="CDY27551.1"/>
    </source>
</evidence>
<proteinExistence type="predicted"/>
<dbReference type="AlphaFoldDB" id="A0A078GQF7"/>
<keyword evidence="2" id="KW-1185">Reference proteome</keyword>
<dbReference type="Gramene" id="CDY27551">
    <property type="protein sequence ID" value="CDY27551"/>
    <property type="gene ID" value="GSBRNA2T00038241001"/>
</dbReference>
<dbReference type="EMBL" id="LK032206">
    <property type="protein sequence ID" value="CDY27551.1"/>
    <property type="molecule type" value="Genomic_DNA"/>
</dbReference>
<reference evidence="1 2" key="1">
    <citation type="journal article" date="2014" name="Science">
        <title>Plant genetics. Early allopolyploid evolution in the post-Neolithic Brassica napus oilseed genome.</title>
        <authorList>
            <person name="Chalhoub B."/>
            <person name="Denoeud F."/>
            <person name="Liu S."/>
            <person name="Parkin I.A."/>
            <person name="Tang H."/>
            <person name="Wang X."/>
            <person name="Chiquet J."/>
            <person name="Belcram H."/>
            <person name="Tong C."/>
            <person name="Samans B."/>
            <person name="Correa M."/>
            <person name="Da Silva C."/>
            <person name="Just J."/>
            <person name="Falentin C."/>
            <person name="Koh C.S."/>
            <person name="Le Clainche I."/>
            <person name="Bernard M."/>
            <person name="Bento P."/>
            <person name="Noel B."/>
            <person name="Labadie K."/>
            <person name="Alberti A."/>
            <person name="Charles M."/>
            <person name="Arnaud D."/>
            <person name="Guo H."/>
            <person name="Daviaud C."/>
            <person name="Alamery S."/>
            <person name="Jabbari K."/>
            <person name="Zhao M."/>
            <person name="Edger P.P."/>
            <person name="Chelaifa H."/>
            <person name="Tack D."/>
            <person name="Lassalle G."/>
            <person name="Mestiri I."/>
            <person name="Schnel N."/>
            <person name="Le Paslier M.C."/>
            <person name="Fan G."/>
            <person name="Renault V."/>
            <person name="Bayer P.E."/>
            <person name="Golicz A.A."/>
            <person name="Manoli S."/>
            <person name="Lee T.H."/>
            <person name="Thi V.H."/>
            <person name="Chalabi S."/>
            <person name="Hu Q."/>
            <person name="Fan C."/>
            <person name="Tollenaere R."/>
            <person name="Lu Y."/>
            <person name="Battail C."/>
            <person name="Shen J."/>
            <person name="Sidebottom C.H."/>
            <person name="Wang X."/>
            <person name="Canaguier A."/>
            <person name="Chauveau A."/>
            <person name="Berard A."/>
            <person name="Deniot G."/>
            <person name="Guan M."/>
            <person name="Liu Z."/>
            <person name="Sun F."/>
            <person name="Lim Y.P."/>
            <person name="Lyons E."/>
            <person name="Town C.D."/>
            <person name="Bancroft I."/>
            <person name="Wang X."/>
            <person name="Meng J."/>
            <person name="Ma J."/>
            <person name="Pires J.C."/>
            <person name="King G.J."/>
            <person name="Brunel D."/>
            <person name="Delourme R."/>
            <person name="Renard M."/>
            <person name="Aury J.M."/>
            <person name="Adams K.L."/>
            <person name="Batley J."/>
            <person name="Snowdon R.J."/>
            <person name="Tost J."/>
            <person name="Edwards D."/>
            <person name="Zhou Y."/>
            <person name="Hua W."/>
            <person name="Sharpe A.G."/>
            <person name="Paterson A.H."/>
            <person name="Guan C."/>
            <person name="Wincker P."/>
        </authorList>
    </citation>
    <scope>NUCLEOTIDE SEQUENCE [LARGE SCALE GENOMIC DNA]</scope>
    <source>
        <strain evidence="2">cv. Darmor-bzh</strain>
    </source>
</reference>
<organism evidence="1 2">
    <name type="scientific">Brassica napus</name>
    <name type="common">Rape</name>
    <dbReference type="NCBI Taxonomy" id="3708"/>
    <lineage>
        <taxon>Eukaryota</taxon>
        <taxon>Viridiplantae</taxon>
        <taxon>Streptophyta</taxon>
        <taxon>Embryophyta</taxon>
        <taxon>Tracheophyta</taxon>
        <taxon>Spermatophyta</taxon>
        <taxon>Magnoliopsida</taxon>
        <taxon>eudicotyledons</taxon>
        <taxon>Gunneridae</taxon>
        <taxon>Pentapetalae</taxon>
        <taxon>rosids</taxon>
        <taxon>malvids</taxon>
        <taxon>Brassicales</taxon>
        <taxon>Brassicaceae</taxon>
        <taxon>Brassiceae</taxon>
        <taxon>Brassica</taxon>
    </lineage>
</organism>
<gene>
    <name evidence="1" type="primary">BnaC01g32340D</name>
    <name evidence="1" type="ORF">GSBRNA2T00038241001</name>
</gene>